<dbReference type="Proteomes" id="UP001497482">
    <property type="component" value="Chromosome 16"/>
</dbReference>
<accession>A0AAV2K2I2</accession>
<protein>
    <submittedName>
        <fullName evidence="1">Uncharacterized protein</fullName>
    </submittedName>
</protein>
<proteinExistence type="predicted"/>
<evidence type="ECO:0000313" key="1">
    <source>
        <dbReference type="EMBL" id="CAL1584113.1"/>
    </source>
</evidence>
<gene>
    <name evidence="1" type="ORF">KC01_LOCUS14494</name>
</gene>
<organism evidence="1 2">
    <name type="scientific">Knipowitschia caucasica</name>
    <name type="common">Caucasian dwarf goby</name>
    <name type="synonym">Pomatoschistus caucasicus</name>
    <dbReference type="NCBI Taxonomy" id="637954"/>
    <lineage>
        <taxon>Eukaryota</taxon>
        <taxon>Metazoa</taxon>
        <taxon>Chordata</taxon>
        <taxon>Craniata</taxon>
        <taxon>Vertebrata</taxon>
        <taxon>Euteleostomi</taxon>
        <taxon>Actinopterygii</taxon>
        <taxon>Neopterygii</taxon>
        <taxon>Teleostei</taxon>
        <taxon>Neoteleostei</taxon>
        <taxon>Acanthomorphata</taxon>
        <taxon>Gobiaria</taxon>
        <taxon>Gobiiformes</taxon>
        <taxon>Gobioidei</taxon>
        <taxon>Gobiidae</taxon>
        <taxon>Gobiinae</taxon>
        <taxon>Knipowitschia</taxon>
    </lineage>
</organism>
<dbReference type="AlphaFoldDB" id="A0AAV2K2I2"/>
<name>A0AAV2K2I2_KNICA</name>
<keyword evidence="2" id="KW-1185">Reference proteome</keyword>
<evidence type="ECO:0000313" key="2">
    <source>
        <dbReference type="Proteomes" id="UP001497482"/>
    </source>
</evidence>
<dbReference type="EMBL" id="OZ035838">
    <property type="protein sequence ID" value="CAL1584113.1"/>
    <property type="molecule type" value="Genomic_DNA"/>
</dbReference>
<sequence>MIGLDLWSPLKAGACSARAHESWPGCGGRTFGDRQLYLVGGRWSAWEKRFGFCREFGCSTIETLSCSWDKSGIHTGSPPPPTGRECVPFTGRFVPVLQALSTCGLYQGYHSERQPLFCPPLSRMSLETLERAHVWPPGSDHTAAACMSAGVL</sequence>
<reference evidence="1 2" key="1">
    <citation type="submission" date="2024-04" db="EMBL/GenBank/DDBJ databases">
        <authorList>
            <person name="Waldvogel A.-M."/>
            <person name="Schoenle A."/>
        </authorList>
    </citation>
    <scope>NUCLEOTIDE SEQUENCE [LARGE SCALE GENOMIC DNA]</scope>
</reference>